<dbReference type="PANTHER" id="PTHR42643">
    <property type="entry name" value="IONOTROPIC RECEPTOR 20A-RELATED"/>
    <property type="match status" value="1"/>
</dbReference>
<dbReference type="InterPro" id="IPR057074">
    <property type="entry name" value="IR75A_N"/>
</dbReference>
<evidence type="ECO:0000256" key="3">
    <source>
        <dbReference type="ARBA" id="ARBA00022475"/>
    </source>
</evidence>
<dbReference type="Pfam" id="PF24576">
    <property type="entry name" value="IR75A_N"/>
    <property type="match status" value="1"/>
</dbReference>
<dbReference type="GeneID" id="105366062"/>
<dbReference type="RefSeq" id="XP_011502678.1">
    <property type="nucleotide sequence ID" value="XM_011504376.1"/>
</dbReference>
<dbReference type="InterPro" id="IPR001320">
    <property type="entry name" value="Iontro_rcpt_C"/>
</dbReference>
<feature type="domain" description="Ionotropic glutamate receptor C-terminal" evidence="11">
    <location>
        <begin position="321"/>
        <end position="532"/>
    </location>
</feature>
<evidence type="ECO:0000256" key="2">
    <source>
        <dbReference type="ARBA" id="ARBA00008685"/>
    </source>
</evidence>
<keyword evidence="13" id="KW-1185">Reference proteome</keyword>
<reference evidence="14" key="1">
    <citation type="submission" date="2025-08" db="UniProtKB">
        <authorList>
            <consortium name="RefSeq"/>
        </authorList>
    </citation>
    <scope>IDENTIFICATION</scope>
</reference>
<organism evidence="13 14">
    <name type="scientific">Ceratosolen solmsi marchali</name>
    <dbReference type="NCBI Taxonomy" id="326594"/>
    <lineage>
        <taxon>Eukaryota</taxon>
        <taxon>Metazoa</taxon>
        <taxon>Ecdysozoa</taxon>
        <taxon>Arthropoda</taxon>
        <taxon>Hexapoda</taxon>
        <taxon>Insecta</taxon>
        <taxon>Pterygota</taxon>
        <taxon>Neoptera</taxon>
        <taxon>Endopterygota</taxon>
        <taxon>Hymenoptera</taxon>
        <taxon>Apocrita</taxon>
        <taxon>Proctotrupomorpha</taxon>
        <taxon>Chalcidoidea</taxon>
        <taxon>Agaonidae</taxon>
        <taxon>Agaoninae</taxon>
        <taxon>Ceratosolen</taxon>
    </lineage>
</organism>
<dbReference type="AlphaFoldDB" id="A0AAJ7E013"/>
<evidence type="ECO:0000256" key="4">
    <source>
        <dbReference type="ARBA" id="ARBA00022692"/>
    </source>
</evidence>
<dbReference type="InterPro" id="IPR052192">
    <property type="entry name" value="Insect_Ionotropic_Sensory_Rcpt"/>
</dbReference>
<evidence type="ECO:0000259" key="12">
    <source>
        <dbReference type="Pfam" id="PF24576"/>
    </source>
</evidence>
<gene>
    <name evidence="14" type="primary">LOC105366062</name>
</gene>
<keyword evidence="3" id="KW-1003">Cell membrane</keyword>
<dbReference type="Pfam" id="PF00060">
    <property type="entry name" value="Lig_chan"/>
    <property type="match status" value="1"/>
</dbReference>
<evidence type="ECO:0000256" key="7">
    <source>
        <dbReference type="ARBA" id="ARBA00023170"/>
    </source>
</evidence>
<dbReference type="Gene3D" id="3.40.190.10">
    <property type="entry name" value="Periplasmic binding protein-like II"/>
    <property type="match status" value="3"/>
</dbReference>
<feature type="signal peptide" evidence="10">
    <location>
        <begin position="1"/>
        <end position="18"/>
    </location>
</feature>
<keyword evidence="10" id="KW-0732">Signal</keyword>
<dbReference type="PANTHER" id="PTHR42643:SF33">
    <property type="entry name" value="GLUTAMATE RECEPTOR 2-LIKE PROTEIN"/>
    <property type="match status" value="1"/>
</dbReference>
<evidence type="ECO:0000313" key="14">
    <source>
        <dbReference type="RefSeq" id="XP_011502678.1"/>
    </source>
</evidence>
<protein>
    <submittedName>
        <fullName evidence="14">Glutamate receptor-like</fullName>
    </submittedName>
</protein>
<dbReference type="GO" id="GO:0015276">
    <property type="term" value="F:ligand-gated monoatomic ion channel activity"/>
    <property type="evidence" value="ECO:0007669"/>
    <property type="project" value="InterPro"/>
</dbReference>
<evidence type="ECO:0000256" key="5">
    <source>
        <dbReference type="ARBA" id="ARBA00022989"/>
    </source>
</evidence>
<proteinExistence type="inferred from homology"/>
<feature type="transmembrane region" description="Helical" evidence="9">
    <location>
        <begin position="321"/>
        <end position="342"/>
    </location>
</feature>
<name>A0AAJ7E013_9HYME</name>
<evidence type="ECO:0000256" key="10">
    <source>
        <dbReference type="SAM" id="SignalP"/>
    </source>
</evidence>
<keyword evidence="4 9" id="KW-0812">Transmembrane</keyword>
<feature type="domain" description="Ionotropic receptor 75a N-terminal" evidence="12">
    <location>
        <begin position="96"/>
        <end position="199"/>
    </location>
</feature>
<evidence type="ECO:0000256" key="8">
    <source>
        <dbReference type="ARBA" id="ARBA00023180"/>
    </source>
</evidence>
<sequence>MIKSFYLILALVLEIIKADEIDVRFARNYFEERGIRQIAAFGCWNPYVGKLMAAARAVMLHTSLIKSNLQTLLFQNPLGVRWYYGAAQFIGDRLPFNESYFWLLKMADRSNEQLPLDLLDQLPLSINAEVTVAIRGRGRDSRRYDLYDVYNPSYRHGGSLNITKMGYWDPRGGLRNQLTQYKYKRRGDLRGMNLNFSIVVDFLPNTVDLMTYLTTPINKHLDTMHRYNYALTQQLRDYYNFTLNLLRGTTWGYLINGSFNGIVGDMINGIVDIGATPFQFKPERIDVMEYTVQAYMAKAAIIFRHPKRQQLSNSFLEPFSKHVWCLTIIIGILNWILLYITIKVEQHFIGNAANNTLLTQPESETFLITSAAICQQGLSDTPRINSGRIVYTSLFLWAMLLYQFYSASIVGSLLSEKPRFIRTIKDLADSHLEVGIENMSYNHDFFRTTSDKNVIDLFERKISLNKKRNKFPYYTAEEGLRKVQKGDFAFQVDLATAYKIITDTFNEDEICDLQEIELFAPKHTATCTSKHSPFKKMMTYGLRQTIEHGMSRRLNTIWYEKKPVCPESHNSTPIPVNLQDFSPALIMITAAYFFSICLLLVENLIKKIMHVKK</sequence>
<evidence type="ECO:0000259" key="11">
    <source>
        <dbReference type="Pfam" id="PF00060"/>
    </source>
</evidence>
<evidence type="ECO:0000313" key="13">
    <source>
        <dbReference type="Proteomes" id="UP000695007"/>
    </source>
</evidence>
<comment type="subcellular location">
    <subcellularLocation>
        <location evidence="1">Cell membrane</location>
        <topology evidence="1">Multi-pass membrane protein</topology>
    </subcellularLocation>
</comment>
<keyword evidence="6 9" id="KW-0472">Membrane</keyword>
<dbReference type="GO" id="GO:0005886">
    <property type="term" value="C:plasma membrane"/>
    <property type="evidence" value="ECO:0007669"/>
    <property type="project" value="UniProtKB-SubCell"/>
</dbReference>
<feature type="chain" id="PRO_5042608190" evidence="10">
    <location>
        <begin position="19"/>
        <end position="613"/>
    </location>
</feature>
<evidence type="ECO:0000256" key="1">
    <source>
        <dbReference type="ARBA" id="ARBA00004651"/>
    </source>
</evidence>
<evidence type="ECO:0000256" key="6">
    <source>
        <dbReference type="ARBA" id="ARBA00023136"/>
    </source>
</evidence>
<dbReference type="KEGG" id="csol:105366062"/>
<evidence type="ECO:0000256" key="9">
    <source>
        <dbReference type="SAM" id="Phobius"/>
    </source>
</evidence>
<keyword evidence="8" id="KW-0325">Glycoprotein</keyword>
<feature type="transmembrane region" description="Helical" evidence="9">
    <location>
        <begin position="389"/>
        <end position="414"/>
    </location>
</feature>
<keyword evidence="7" id="KW-0675">Receptor</keyword>
<comment type="similarity">
    <text evidence="2">Belongs to the glutamate-gated ion channel (TC 1.A.10.1) family.</text>
</comment>
<dbReference type="GO" id="GO:0050906">
    <property type="term" value="P:detection of stimulus involved in sensory perception"/>
    <property type="evidence" value="ECO:0007669"/>
    <property type="project" value="UniProtKB-ARBA"/>
</dbReference>
<dbReference type="SUPFAM" id="SSF53850">
    <property type="entry name" value="Periplasmic binding protein-like II"/>
    <property type="match status" value="1"/>
</dbReference>
<dbReference type="Proteomes" id="UP000695007">
    <property type="component" value="Unplaced"/>
</dbReference>
<keyword evidence="5 9" id="KW-1133">Transmembrane helix</keyword>
<feature type="transmembrane region" description="Helical" evidence="9">
    <location>
        <begin position="584"/>
        <end position="605"/>
    </location>
</feature>
<accession>A0AAJ7E013</accession>